<dbReference type="Proteomes" id="UP000726136">
    <property type="component" value="Unassembled WGS sequence"/>
</dbReference>
<dbReference type="EMBL" id="CP034672">
    <property type="protein sequence ID" value="AZS24511.1"/>
    <property type="molecule type" value="Genomic_DNA"/>
</dbReference>
<protein>
    <submittedName>
        <fullName evidence="2">Guanylate cyclase</fullName>
    </submittedName>
    <submittedName>
        <fullName evidence="5">Heme NO-binding domain-containing protein</fullName>
    </submittedName>
</protein>
<dbReference type="Proteomes" id="UP000786185">
    <property type="component" value="Unassembled WGS sequence"/>
</dbReference>
<reference evidence="5 6" key="1">
    <citation type="journal article" date="2017" name="J. Fish Dis.">
        <title>Comparative assessment of Vibrio virulence in marine fish larvae.</title>
        <authorList>
            <person name="Ronneseth A."/>
            <person name="Castillo D."/>
            <person name="D'Alvise P."/>
            <person name="Tonnesen O."/>
            <person name="Haugland G."/>
            <person name="Grotkjaer T."/>
            <person name="Engell-Sorensen K."/>
            <person name="Norremark L."/>
            <person name="Bergh O."/>
            <person name="Wergeland H.I."/>
            <person name="Gram L."/>
        </authorList>
    </citation>
    <scope>NUCLEOTIDE SEQUENCE [LARGE SCALE GENOMIC DNA]</scope>
    <source>
        <strain evidence="5 6">90-11-286</strain>
    </source>
</reference>
<organism evidence="5 6">
    <name type="scientific">Vibrio anguillarum</name>
    <name type="common">Listonella anguillarum</name>
    <dbReference type="NCBI Taxonomy" id="55601"/>
    <lineage>
        <taxon>Bacteria</taxon>
        <taxon>Pseudomonadati</taxon>
        <taxon>Pseudomonadota</taxon>
        <taxon>Gammaproteobacteria</taxon>
        <taxon>Vibrionales</taxon>
        <taxon>Vibrionaceae</taxon>
        <taxon>Vibrio</taxon>
    </lineage>
</organism>
<dbReference type="GO" id="GO:0020037">
    <property type="term" value="F:heme binding"/>
    <property type="evidence" value="ECO:0007669"/>
    <property type="project" value="InterPro"/>
</dbReference>
<dbReference type="EMBL" id="SCLC01000005">
    <property type="protein sequence ID" value="MBF4434472.1"/>
    <property type="molecule type" value="Genomic_DNA"/>
</dbReference>
<sequence length="183" mass="21058">MQGIIYTVLSDLVIEKFGALFWDQMLEDLKPSSQGIYTAGEQYSDDELLAMVAYLSEKKNIPTDDLVRLYGQYLFSRLYNSLPENYPNKNNLLEFLISVDQVIHKEVKRLYPDAYLPQFQYKSEGDRLTMYYTSKRKLCAAAEGLIIGASEQFGEEVEIEQPQCMHHGASFCEIVVTFKGKHE</sequence>
<evidence type="ECO:0000313" key="4">
    <source>
        <dbReference type="EMBL" id="MBF4434472.1"/>
    </source>
</evidence>
<evidence type="ECO:0000313" key="7">
    <source>
        <dbReference type="Proteomes" id="UP000256923"/>
    </source>
</evidence>
<evidence type="ECO:0000313" key="8">
    <source>
        <dbReference type="Proteomes" id="UP000726136"/>
    </source>
</evidence>
<dbReference type="SUPFAM" id="SSF111126">
    <property type="entry name" value="Ligand-binding domain in the NO signalling and Golgi transport"/>
    <property type="match status" value="1"/>
</dbReference>
<reference evidence="3 8" key="3">
    <citation type="journal article" date="2021" name="PeerJ">
        <title>Analysis of 44 Vibrio anguillarum genomes reveals high genetic diversity.</title>
        <authorList>
            <person name="Hansen M.J."/>
            <person name="Dalsgaard I."/>
        </authorList>
    </citation>
    <scope>NUCLEOTIDE SEQUENCE [LARGE SCALE GENOMIC DNA]</scope>
    <source>
        <strain evidence="3 8">040915-1/1B</strain>
        <strain evidence="4">850617-1/1</strain>
    </source>
</reference>
<dbReference type="STRING" id="55601.AA407_02535"/>
<dbReference type="InterPro" id="IPR011644">
    <property type="entry name" value="Heme_NO-bd"/>
</dbReference>
<dbReference type="InterPro" id="IPR038158">
    <property type="entry name" value="H-NOX_domain_sf"/>
</dbReference>
<evidence type="ECO:0000313" key="2">
    <source>
        <dbReference type="EMBL" id="AZS24511.1"/>
    </source>
</evidence>
<dbReference type="Gene3D" id="3.90.1520.10">
    <property type="entry name" value="H-NOX domain"/>
    <property type="match status" value="1"/>
</dbReference>
<keyword evidence="8" id="KW-1185">Reference proteome</keyword>
<proteinExistence type="predicted"/>
<dbReference type="PANTHER" id="PTHR45655:SF13">
    <property type="entry name" value="SOLUBLE GUANYLATE CYCLASE GCY-32-RELATED"/>
    <property type="match status" value="1"/>
</dbReference>
<evidence type="ECO:0000259" key="1">
    <source>
        <dbReference type="SMART" id="SM00989"/>
    </source>
</evidence>
<dbReference type="OrthoDB" id="7266652at2"/>
<reference evidence="5" key="4">
    <citation type="submission" date="2021-05" db="EMBL/GenBank/DDBJ databases">
        <authorList>
            <person name="Kalatzis P.G."/>
            <person name="Castillo D."/>
            <person name="D'Alvise P."/>
            <person name="Middelboe M."/>
            <person name="Gram L."/>
        </authorList>
    </citation>
    <scope>NUCLEOTIDE SEQUENCE</scope>
    <source>
        <strain evidence="5">90-11-286</strain>
    </source>
</reference>
<evidence type="ECO:0000313" key="3">
    <source>
        <dbReference type="EMBL" id="MBF4374721.1"/>
    </source>
</evidence>
<dbReference type="InterPro" id="IPR024096">
    <property type="entry name" value="NO_sig/Golgi_transp_ligand-bd"/>
</dbReference>
<dbReference type="Proteomes" id="UP000078309">
    <property type="component" value="Unassembled WGS sequence"/>
</dbReference>
<dbReference type="PANTHER" id="PTHR45655">
    <property type="entry name" value="GUANYLATE CYCLASE SOLUBLE SUBUNIT BETA-2"/>
    <property type="match status" value="1"/>
</dbReference>
<dbReference type="Proteomes" id="UP000256923">
    <property type="component" value="Chromosome 1"/>
</dbReference>
<dbReference type="Pfam" id="PF07700">
    <property type="entry name" value="HNOB"/>
    <property type="match status" value="1"/>
</dbReference>
<name>A0A191W6G9_VIBAN</name>
<accession>A0A191W6G9</accession>
<dbReference type="EMBL" id="RDPI01000020">
    <property type="protein sequence ID" value="MBF4374721.1"/>
    <property type="molecule type" value="Genomic_DNA"/>
</dbReference>
<reference evidence="2 7" key="2">
    <citation type="submission" date="2018-12" db="EMBL/GenBank/DDBJ databases">
        <title>Characterization and Draft Genome of Vibrio anguillarum J360 Marine Pathogen Isolated from an Outbreak in Lumpfish (Cyclopterus lumpus).</title>
        <authorList>
            <person name="Vasquez J.I."/>
            <person name="Cao T."/>
            <person name="Chakraborty S."/>
            <person name="Gnanagobal H."/>
            <person name="Wescot J."/>
            <person name="Boyce D."/>
            <person name="Santander J."/>
        </authorList>
    </citation>
    <scope>NUCLEOTIDE SEQUENCE [LARGE SCALE GENOMIC DNA]</scope>
    <source>
        <strain evidence="2 7">J360</strain>
    </source>
</reference>
<gene>
    <name evidence="2" type="ORF">DYL72_05190</name>
    <name evidence="3" type="ORF">EAY46_16735</name>
    <name evidence="4" type="ORF">ERJ77_08130</name>
    <name evidence="5" type="ORF">PL14_08470</name>
</gene>
<dbReference type="AlphaFoldDB" id="A0A191W6G9"/>
<dbReference type="InterPro" id="IPR004096">
    <property type="entry name" value="V4R"/>
</dbReference>
<dbReference type="RefSeq" id="WP_064625910.1">
    <property type="nucleotide sequence ID" value="NZ_CP022099.1"/>
</dbReference>
<evidence type="ECO:0000313" key="6">
    <source>
        <dbReference type="Proteomes" id="UP000078309"/>
    </source>
</evidence>
<evidence type="ECO:0000313" key="5">
    <source>
        <dbReference type="EMBL" id="MBT2918721.1"/>
    </source>
</evidence>
<dbReference type="EMBL" id="JAHGUI010000028">
    <property type="protein sequence ID" value="MBT2918721.1"/>
    <property type="molecule type" value="Genomic_DNA"/>
</dbReference>
<feature type="domain" description="4-vinyl reductase 4VR" evidence="1">
    <location>
        <begin position="118"/>
        <end position="178"/>
    </location>
</feature>
<dbReference type="SMART" id="SM00989">
    <property type="entry name" value="V4R"/>
    <property type="match status" value="1"/>
</dbReference>